<dbReference type="NCBIfam" id="TIGR02274">
    <property type="entry name" value="dCTP_deam"/>
    <property type="match status" value="1"/>
</dbReference>
<dbReference type="CDD" id="cd07557">
    <property type="entry name" value="trimeric_dUTPase"/>
    <property type="match status" value="1"/>
</dbReference>
<dbReference type="EMBL" id="MWDQ01000024">
    <property type="protein sequence ID" value="OQB75063.1"/>
    <property type="molecule type" value="Genomic_DNA"/>
</dbReference>
<dbReference type="SUPFAM" id="SSF51283">
    <property type="entry name" value="dUTPase-like"/>
    <property type="match status" value="1"/>
</dbReference>
<dbReference type="EC" id="3.5.4.13" evidence="3"/>
<sequence>MILPDKWILENARKGLIKPFFKARVGKGIFSSGISSYGYDFVLADEFKIFTGKKPIDPKNPDPDSFIDFKGKICEIPPSCFVLGRSVEYFKIPRNVLGICFGKSSYARSGIIAYVTPLEPEWEGQITVMIANITPVSNRVYAGEGICQVIFLKANSICKKSYADKKGKYQKSKGIIFSK</sequence>
<dbReference type="Gene3D" id="2.70.40.10">
    <property type="match status" value="1"/>
</dbReference>
<gene>
    <name evidence="3" type="primary">dcd</name>
    <name evidence="3" type="ORF">BWX89_00186</name>
</gene>
<dbReference type="Pfam" id="PF22769">
    <property type="entry name" value="DCD"/>
    <property type="match status" value="1"/>
</dbReference>
<dbReference type="Proteomes" id="UP000485562">
    <property type="component" value="Unassembled WGS sequence"/>
</dbReference>
<dbReference type="GO" id="GO:0008829">
    <property type="term" value="F:dCTP deaminase activity"/>
    <property type="evidence" value="ECO:0007669"/>
    <property type="project" value="UniProtKB-EC"/>
</dbReference>
<proteinExistence type="predicted"/>
<reference evidence="3" key="1">
    <citation type="submission" date="2017-02" db="EMBL/GenBank/DDBJ databases">
        <title>Delving into the versatile metabolic prowess of the omnipresent phylum Bacteroidetes.</title>
        <authorList>
            <person name="Nobu M.K."/>
            <person name="Mei R."/>
            <person name="Narihiro T."/>
            <person name="Kuroda K."/>
            <person name="Liu W.-T."/>
        </authorList>
    </citation>
    <scope>NUCLEOTIDE SEQUENCE</scope>
    <source>
        <strain evidence="3">ADurb.Bin131</strain>
    </source>
</reference>
<organism evidence="3">
    <name type="scientific">candidate division TA06 bacterium ADurb.Bin131</name>
    <dbReference type="NCBI Taxonomy" id="1852827"/>
    <lineage>
        <taxon>Bacteria</taxon>
        <taxon>Bacteria division TA06</taxon>
    </lineage>
</organism>
<dbReference type="AlphaFoldDB" id="A0A1V6CDX4"/>
<keyword evidence="2" id="KW-0546">Nucleotide metabolism</keyword>
<evidence type="ECO:0000313" key="3">
    <source>
        <dbReference type="EMBL" id="OQB75063.1"/>
    </source>
</evidence>
<name>A0A1V6CDX4_UNCT6</name>
<evidence type="ECO:0000256" key="2">
    <source>
        <dbReference type="ARBA" id="ARBA00023080"/>
    </source>
</evidence>
<dbReference type="GO" id="GO:0015949">
    <property type="term" value="P:nucleobase-containing small molecule interconversion"/>
    <property type="evidence" value="ECO:0007669"/>
    <property type="project" value="TreeGrafter"/>
</dbReference>
<protein>
    <submittedName>
        <fullName evidence="3">Deoxycytidine triphosphate deaminase</fullName>
        <ecNumber evidence="3">3.5.4.13</ecNumber>
    </submittedName>
</protein>
<dbReference type="InterPro" id="IPR036157">
    <property type="entry name" value="dUTPase-like_sf"/>
</dbReference>
<dbReference type="InterPro" id="IPR011962">
    <property type="entry name" value="dCTP_deaminase"/>
</dbReference>
<dbReference type="PANTHER" id="PTHR42680:SF3">
    <property type="entry name" value="DCTP DEAMINASE"/>
    <property type="match status" value="1"/>
</dbReference>
<dbReference type="InterPro" id="IPR033704">
    <property type="entry name" value="dUTPase_trimeric"/>
</dbReference>
<accession>A0A1V6CDX4</accession>
<dbReference type="PANTHER" id="PTHR42680">
    <property type="entry name" value="DCTP DEAMINASE"/>
    <property type="match status" value="1"/>
</dbReference>
<dbReference type="GO" id="GO:0006229">
    <property type="term" value="P:dUTP biosynthetic process"/>
    <property type="evidence" value="ECO:0007669"/>
    <property type="project" value="InterPro"/>
</dbReference>
<comment type="caution">
    <text evidence="3">The sequence shown here is derived from an EMBL/GenBank/DDBJ whole genome shotgun (WGS) entry which is preliminary data.</text>
</comment>
<keyword evidence="1 3" id="KW-0378">Hydrolase</keyword>
<evidence type="ECO:0000256" key="1">
    <source>
        <dbReference type="ARBA" id="ARBA00022801"/>
    </source>
</evidence>